<keyword evidence="1" id="KW-1133">Transmembrane helix</keyword>
<sequence length="257" mass="26393">MDLSLWAKLNGTIINVVTVALGTGLGLALRGRLPERMQTVIMQALGLVTIFIGLSMAGSMNKAGATLQSTAQASQPIVVDGVVIGLVGLVVGGLLGEWWQVEERLAALGDWLKAKFRGSGRFTEGFVAASLLFCIGPMTLIGSINNGLVGDAQLLIIKAALDGLAAVALASSFGIGVGFSILIILIYQGGVALAAGSLATILPNPAVDPRVLIITGVGGLMVVGVGINLLDLTKIRVASLLPALLMAPLLHWLISLL</sequence>
<dbReference type="Proteomes" id="UP000050277">
    <property type="component" value="Unassembled WGS sequence"/>
</dbReference>
<dbReference type="RefSeq" id="WP_054536545.1">
    <property type="nucleotide sequence ID" value="NZ_LGKP01000035.1"/>
</dbReference>
<dbReference type="EMBL" id="LGKP01000035">
    <property type="protein sequence ID" value="KPL81277.1"/>
    <property type="molecule type" value="Genomic_DNA"/>
</dbReference>
<dbReference type="PATRIC" id="fig|70996.4.peg.2140"/>
<feature type="transmembrane region" description="Helical" evidence="1">
    <location>
        <begin position="211"/>
        <end position="230"/>
    </location>
</feature>
<feature type="transmembrane region" description="Helical" evidence="1">
    <location>
        <begin position="122"/>
        <end position="140"/>
    </location>
</feature>
<dbReference type="OrthoDB" id="9797976at2"/>
<organism evidence="2 3">
    <name type="scientific">Herpetosiphon geysericola</name>
    <dbReference type="NCBI Taxonomy" id="70996"/>
    <lineage>
        <taxon>Bacteria</taxon>
        <taxon>Bacillati</taxon>
        <taxon>Chloroflexota</taxon>
        <taxon>Chloroflexia</taxon>
        <taxon>Herpetosiphonales</taxon>
        <taxon>Herpetosiphonaceae</taxon>
        <taxon>Herpetosiphon</taxon>
    </lineage>
</organism>
<keyword evidence="1" id="KW-0472">Membrane</keyword>
<evidence type="ECO:0000256" key="1">
    <source>
        <dbReference type="SAM" id="Phobius"/>
    </source>
</evidence>
<dbReference type="AlphaFoldDB" id="A0A0P6XXL5"/>
<accession>A0A0P6XXL5</accession>
<feature type="transmembrane region" description="Helical" evidence="1">
    <location>
        <begin position="6"/>
        <end position="28"/>
    </location>
</feature>
<dbReference type="PANTHER" id="PTHR36111">
    <property type="entry name" value="INNER MEMBRANE PROTEIN-RELATED"/>
    <property type="match status" value="1"/>
</dbReference>
<dbReference type="InterPro" id="IPR007563">
    <property type="entry name" value="DUF554"/>
</dbReference>
<dbReference type="PANTHER" id="PTHR36111:SF2">
    <property type="entry name" value="INNER MEMBRANE PROTEIN"/>
    <property type="match status" value="1"/>
</dbReference>
<keyword evidence="1" id="KW-0812">Transmembrane</keyword>
<comment type="caution">
    <text evidence="2">The sequence shown here is derived from an EMBL/GenBank/DDBJ whole genome shotgun (WGS) entry which is preliminary data.</text>
</comment>
<evidence type="ECO:0000313" key="3">
    <source>
        <dbReference type="Proteomes" id="UP000050277"/>
    </source>
</evidence>
<feature type="transmembrane region" description="Helical" evidence="1">
    <location>
        <begin position="40"/>
        <end position="57"/>
    </location>
</feature>
<protein>
    <recommendedName>
        <fullName evidence="4">DUF554 domain-containing protein</fullName>
    </recommendedName>
</protein>
<name>A0A0P6XXL5_9CHLR</name>
<keyword evidence="3" id="KW-1185">Reference proteome</keyword>
<feature type="transmembrane region" description="Helical" evidence="1">
    <location>
        <begin position="77"/>
        <end position="101"/>
    </location>
</feature>
<evidence type="ECO:0008006" key="4">
    <source>
        <dbReference type="Google" id="ProtNLM"/>
    </source>
</evidence>
<reference evidence="2 3" key="1">
    <citation type="submission" date="2015-07" db="EMBL/GenBank/DDBJ databases">
        <title>Whole genome sequence of Herpetosiphon geysericola DSM 7119.</title>
        <authorList>
            <person name="Hemp J."/>
            <person name="Ward L.M."/>
            <person name="Pace L.A."/>
            <person name="Fischer W.W."/>
        </authorList>
    </citation>
    <scope>NUCLEOTIDE SEQUENCE [LARGE SCALE GENOMIC DNA]</scope>
    <source>
        <strain evidence="2 3">DSM 7119</strain>
    </source>
</reference>
<evidence type="ECO:0000313" key="2">
    <source>
        <dbReference type="EMBL" id="KPL81277.1"/>
    </source>
</evidence>
<feature type="transmembrane region" description="Helical" evidence="1">
    <location>
        <begin position="237"/>
        <end position="254"/>
    </location>
</feature>
<feature type="transmembrane region" description="Helical" evidence="1">
    <location>
        <begin position="177"/>
        <end position="199"/>
    </location>
</feature>
<dbReference type="Pfam" id="PF04474">
    <property type="entry name" value="DUF554"/>
    <property type="match status" value="1"/>
</dbReference>
<proteinExistence type="predicted"/>
<gene>
    <name evidence="2" type="ORF">SE18_21620</name>
</gene>